<dbReference type="InParanoid" id="Q7UT32"/>
<dbReference type="AlphaFoldDB" id="Q7UT32"/>
<keyword evidence="2" id="KW-1185">Reference proteome</keyword>
<dbReference type="Proteomes" id="UP000001025">
    <property type="component" value="Chromosome"/>
</dbReference>
<name>Q7UT32_RHOBA</name>
<evidence type="ECO:0000313" key="1">
    <source>
        <dbReference type="EMBL" id="CAD73609.1"/>
    </source>
</evidence>
<accession>Q7UT32</accession>
<protein>
    <submittedName>
        <fullName evidence="1">Uncharacterized protein</fullName>
    </submittedName>
</protein>
<evidence type="ECO:0000313" key="2">
    <source>
        <dbReference type="Proteomes" id="UP000001025"/>
    </source>
</evidence>
<dbReference type="KEGG" id="rba:RB4145"/>
<gene>
    <name evidence="1" type="ordered locus">RB4145</name>
</gene>
<dbReference type="HOGENOM" id="CLU_2438750_0_0_0"/>
<sequence length="90" mass="10727">MHGWIPRSFRQNQFALAGLAEPVNLAFVLDPDFTTTTCQGLESDDFWHSTGRHRCRRGDGFNRRRARRNTFHDRTSWDFSPCRIGRRRRF</sequence>
<reference evidence="1 2" key="1">
    <citation type="journal article" date="2003" name="Proc. Natl. Acad. Sci. U.S.A.">
        <title>Complete genome sequence of the marine planctomycete Pirellula sp. strain 1.</title>
        <authorList>
            <person name="Gloeckner F.O."/>
            <person name="Kube M."/>
            <person name="Bauer M."/>
            <person name="Teeling H."/>
            <person name="Lombardot T."/>
            <person name="Ludwig W."/>
            <person name="Gade D."/>
            <person name="Beck A."/>
            <person name="Borzym K."/>
            <person name="Heitmann K."/>
            <person name="Rabus R."/>
            <person name="Schlesner H."/>
            <person name="Amann R."/>
            <person name="Reinhardt R."/>
        </authorList>
    </citation>
    <scope>NUCLEOTIDE SEQUENCE [LARGE SCALE GENOMIC DNA]</scope>
    <source>
        <strain evidence="2">DSM 10527 / NCIMB 13988 / SH1</strain>
    </source>
</reference>
<dbReference type="EnsemblBacteria" id="CAD73609">
    <property type="protein sequence ID" value="CAD73609"/>
    <property type="gene ID" value="RB4145"/>
</dbReference>
<proteinExistence type="predicted"/>
<dbReference type="EMBL" id="BX294140">
    <property type="protein sequence ID" value="CAD73609.1"/>
    <property type="molecule type" value="Genomic_DNA"/>
</dbReference>
<organism evidence="1 2">
    <name type="scientific">Rhodopirellula baltica (strain DSM 10527 / NCIMB 13988 / SH1)</name>
    <dbReference type="NCBI Taxonomy" id="243090"/>
    <lineage>
        <taxon>Bacteria</taxon>
        <taxon>Pseudomonadati</taxon>
        <taxon>Planctomycetota</taxon>
        <taxon>Planctomycetia</taxon>
        <taxon>Pirellulales</taxon>
        <taxon>Pirellulaceae</taxon>
        <taxon>Rhodopirellula</taxon>
    </lineage>
</organism>